<dbReference type="InterPro" id="IPR036895">
    <property type="entry name" value="Uracil-DNA_glycosylase-like_sf"/>
</dbReference>
<dbReference type="AlphaFoldDB" id="A0ABD6BR25"/>
<dbReference type="Gene3D" id="3.40.470.10">
    <property type="entry name" value="Uracil-DNA glycosylase-like domain"/>
    <property type="match status" value="1"/>
</dbReference>
<evidence type="ECO:0000256" key="8">
    <source>
        <dbReference type="SAM" id="MobiDB-lite"/>
    </source>
</evidence>
<dbReference type="InterPro" id="IPR005122">
    <property type="entry name" value="Uracil-DNA_glycosylase-like"/>
</dbReference>
<dbReference type="RefSeq" id="WP_267647461.1">
    <property type="nucleotide sequence ID" value="NZ_JANHGR010000002.1"/>
</dbReference>
<evidence type="ECO:0000256" key="7">
    <source>
        <dbReference type="ARBA" id="ARBA00023204"/>
    </source>
</evidence>
<accession>A0ABD6BR25</accession>
<dbReference type="CDD" id="cd10030">
    <property type="entry name" value="UDG-F4_TTUDGA_SPO1dp_like"/>
    <property type="match status" value="1"/>
</dbReference>
<organism evidence="10 11">
    <name type="scientific">Halolamina litorea</name>
    <dbReference type="NCBI Taxonomy" id="1515593"/>
    <lineage>
        <taxon>Archaea</taxon>
        <taxon>Methanobacteriati</taxon>
        <taxon>Methanobacteriota</taxon>
        <taxon>Stenosarchaea group</taxon>
        <taxon>Halobacteria</taxon>
        <taxon>Halobacteriales</taxon>
        <taxon>Haloferacaceae</taxon>
    </lineage>
</organism>
<evidence type="ECO:0000313" key="11">
    <source>
        <dbReference type="Proteomes" id="UP001597139"/>
    </source>
</evidence>
<dbReference type="PANTHER" id="PTHR33693:SF1">
    <property type="entry name" value="TYPE-4 URACIL-DNA GLYCOSYLASE"/>
    <property type="match status" value="1"/>
</dbReference>
<dbReference type="InterPro" id="IPR051536">
    <property type="entry name" value="UDG_Type-4/5"/>
</dbReference>
<keyword evidence="4" id="KW-0378">Hydrolase</keyword>
<dbReference type="Proteomes" id="UP001597139">
    <property type="component" value="Unassembled WGS sequence"/>
</dbReference>
<keyword evidence="3" id="KW-0227">DNA damage</keyword>
<feature type="region of interest" description="Disordered" evidence="8">
    <location>
        <begin position="1"/>
        <end position="28"/>
    </location>
</feature>
<evidence type="ECO:0000256" key="5">
    <source>
        <dbReference type="ARBA" id="ARBA00023004"/>
    </source>
</evidence>
<dbReference type="SMART" id="SM00987">
    <property type="entry name" value="UreE_C"/>
    <property type="match status" value="1"/>
</dbReference>
<dbReference type="GO" id="GO:0046872">
    <property type="term" value="F:metal ion binding"/>
    <property type="evidence" value="ECO:0007669"/>
    <property type="project" value="UniProtKB-KW"/>
</dbReference>
<keyword evidence="6" id="KW-0411">Iron-sulfur</keyword>
<evidence type="ECO:0000256" key="3">
    <source>
        <dbReference type="ARBA" id="ARBA00022763"/>
    </source>
</evidence>
<protein>
    <submittedName>
        <fullName evidence="10">Uracil-DNA glycosylase family protein</fullName>
    </submittedName>
</protein>
<keyword evidence="2" id="KW-0479">Metal-binding</keyword>
<evidence type="ECO:0000256" key="1">
    <source>
        <dbReference type="ARBA" id="ARBA00022485"/>
    </source>
</evidence>
<proteinExistence type="predicted"/>
<evidence type="ECO:0000256" key="4">
    <source>
        <dbReference type="ARBA" id="ARBA00022801"/>
    </source>
</evidence>
<keyword evidence="1" id="KW-0004">4Fe-4S</keyword>
<gene>
    <name evidence="10" type="ORF">ACFSAU_08790</name>
</gene>
<reference evidence="10 11" key="1">
    <citation type="journal article" date="2019" name="Int. J. Syst. Evol. Microbiol.">
        <title>The Global Catalogue of Microorganisms (GCM) 10K type strain sequencing project: providing services to taxonomists for standard genome sequencing and annotation.</title>
        <authorList>
            <consortium name="The Broad Institute Genomics Platform"/>
            <consortium name="The Broad Institute Genome Sequencing Center for Infectious Disease"/>
            <person name="Wu L."/>
            <person name="Ma J."/>
        </authorList>
    </citation>
    <scope>NUCLEOTIDE SEQUENCE [LARGE SCALE GENOMIC DNA]</scope>
    <source>
        <strain evidence="10 11">CGMCC 1.12859</strain>
    </source>
</reference>
<name>A0ABD6BR25_9EURY</name>
<dbReference type="SMART" id="SM00986">
    <property type="entry name" value="UDG"/>
    <property type="match status" value="1"/>
</dbReference>
<keyword evidence="11" id="KW-1185">Reference proteome</keyword>
<dbReference type="GO" id="GO:0097506">
    <property type="term" value="F:deaminated base DNA N-glycosylase activity"/>
    <property type="evidence" value="ECO:0007669"/>
    <property type="project" value="UniProtKB-ARBA"/>
</dbReference>
<dbReference type="Pfam" id="PF03167">
    <property type="entry name" value="UDG"/>
    <property type="match status" value="1"/>
</dbReference>
<dbReference type="GO" id="GO:0006281">
    <property type="term" value="P:DNA repair"/>
    <property type="evidence" value="ECO:0007669"/>
    <property type="project" value="UniProtKB-KW"/>
</dbReference>
<evidence type="ECO:0000256" key="6">
    <source>
        <dbReference type="ARBA" id="ARBA00023014"/>
    </source>
</evidence>
<evidence type="ECO:0000256" key="2">
    <source>
        <dbReference type="ARBA" id="ARBA00022723"/>
    </source>
</evidence>
<dbReference type="PANTHER" id="PTHR33693">
    <property type="entry name" value="TYPE-5 URACIL-DNA GLYCOSYLASE"/>
    <property type="match status" value="1"/>
</dbReference>
<keyword evidence="7" id="KW-0234">DNA repair</keyword>
<dbReference type="EMBL" id="JBHUCZ010000007">
    <property type="protein sequence ID" value="MFD1567588.1"/>
    <property type="molecule type" value="Genomic_DNA"/>
</dbReference>
<dbReference type="GO" id="GO:0051539">
    <property type="term" value="F:4 iron, 4 sulfur cluster binding"/>
    <property type="evidence" value="ECO:0007669"/>
    <property type="project" value="UniProtKB-KW"/>
</dbReference>
<sequence length="241" mass="25852">MPADGGDGDDDAANPDDPEFPDPDSALVLEPNCERCPALVECRNRIAWGNGPSDADVLVVGEAPGAGTPDAESGEPDAGRPSPASDAWRGGNWTGLAYTASHSGRRIRETMAAVGREDAFYTNAVKCFPADLEDPSTNREPTAAERENCRDHLRAEIEHIEPDAVVATGKHATASMLAFEDRSLDGFVDGVLEPIRIDSLDLTLVPVLHPAYRDVWLSRLGYDREAYLDDLRAVLDAAVDG</sequence>
<feature type="domain" description="Uracil-DNA glycosylase-like" evidence="9">
    <location>
        <begin position="48"/>
        <end position="232"/>
    </location>
</feature>
<comment type="caution">
    <text evidence="10">The sequence shown here is derived from an EMBL/GenBank/DDBJ whole genome shotgun (WGS) entry which is preliminary data.</text>
</comment>
<dbReference type="SUPFAM" id="SSF52141">
    <property type="entry name" value="Uracil-DNA glycosylase-like"/>
    <property type="match status" value="1"/>
</dbReference>
<feature type="region of interest" description="Disordered" evidence="8">
    <location>
        <begin position="59"/>
        <end position="91"/>
    </location>
</feature>
<evidence type="ECO:0000313" key="10">
    <source>
        <dbReference type="EMBL" id="MFD1567588.1"/>
    </source>
</evidence>
<keyword evidence="5" id="KW-0408">Iron</keyword>
<feature type="compositionally biased region" description="Acidic residues" evidence="8">
    <location>
        <begin position="1"/>
        <end position="22"/>
    </location>
</feature>
<evidence type="ECO:0000259" key="9">
    <source>
        <dbReference type="SMART" id="SM00986"/>
    </source>
</evidence>